<name>A0A0B0PZC4_GOSAR</name>
<organism evidence="1 2">
    <name type="scientific">Gossypium arboreum</name>
    <name type="common">Tree cotton</name>
    <name type="synonym">Gossypium nanking</name>
    <dbReference type="NCBI Taxonomy" id="29729"/>
    <lineage>
        <taxon>Eukaryota</taxon>
        <taxon>Viridiplantae</taxon>
        <taxon>Streptophyta</taxon>
        <taxon>Embryophyta</taxon>
        <taxon>Tracheophyta</taxon>
        <taxon>Spermatophyta</taxon>
        <taxon>Magnoliopsida</taxon>
        <taxon>eudicotyledons</taxon>
        <taxon>Gunneridae</taxon>
        <taxon>Pentapetalae</taxon>
        <taxon>rosids</taxon>
        <taxon>malvids</taxon>
        <taxon>Malvales</taxon>
        <taxon>Malvaceae</taxon>
        <taxon>Malvoideae</taxon>
        <taxon>Gossypium</taxon>
    </lineage>
</organism>
<keyword evidence="2" id="KW-1185">Reference proteome</keyword>
<evidence type="ECO:0000313" key="1">
    <source>
        <dbReference type="EMBL" id="KHG28791.1"/>
    </source>
</evidence>
<proteinExistence type="predicted"/>
<evidence type="ECO:0000313" key="2">
    <source>
        <dbReference type="Proteomes" id="UP000032142"/>
    </source>
</evidence>
<dbReference type="EMBL" id="KN446442">
    <property type="protein sequence ID" value="KHG28791.1"/>
    <property type="molecule type" value="Genomic_DNA"/>
</dbReference>
<reference evidence="2" key="1">
    <citation type="submission" date="2014-09" db="EMBL/GenBank/DDBJ databases">
        <authorList>
            <person name="Mudge J."/>
            <person name="Ramaraj T."/>
            <person name="Lindquist I.E."/>
            <person name="Bharti A.K."/>
            <person name="Sundararajan A."/>
            <person name="Cameron C.T."/>
            <person name="Woodward J.E."/>
            <person name="May G.D."/>
            <person name="Brubaker C."/>
            <person name="Broadhvest J."/>
            <person name="Wilkins T.A."/>
        </authorList>
    </citation>
    <scope>NUCLEOTIDE SEQUENCE</scope>
    <source>
        <strain evidence="2">cv. AKA8401</strain>
    </source>
</reference>
<sequence>MSLPKNMGALRI</sequence>
<dbReference type="Proteomes" id="UP000032142">
    <property type="component" value="Unassembled WGS sequence"/>
</dbReference>
<protein>
    <submittedName>
        <fullName evidence="1">Uncharacterized protein</fullName>
    </submittedName>
</protein>
<gene>
    <name evidence="1" type="ORF">F383_11380</name>
</gene>
<accession>A0A0B0PZC4</accession>